<dbReference type="EMBL" id="AFBI03000008">
    <property type="protein sequence ID" value="EJW05268.1"/>
    <property type="molecule type" value="Genomic_DNA"/>
</dbReference>
<proteinExistence type="predicted"/>
<sequence>MQPENFRQRIYRIFLRHLYIFKIQIKHKTMMADIPKNYKPMKSHVFCPFCSIYQQPNCRQHAYFLYIGMTCITVLAKGEKFMTCRICTSFLGKEEVLVCKMCRCYATKGFLYCVKCGINLKDDNLMNF</sequence>
<name>J9A035_EDHAE</name>
<evidence type="ECO:0000259" key="1">
    <source>
        <dbReference type="Pfam" id="PF17032"/>
    </source>
</evidence>
<dbReference type="VEuPathDB" id="MicrosporidiaDB:EDEG_00664"/>
<reference evidence="2 3" key="1">
    <citation type="submission" date="2011-08" db="EMBL/GenBank/DDBJ databases">
        <authorList>
            <person name="Liu Z.J."/>
            <person name="Shi F.L."/>
            <person name="Lu J.Q."/>
            <person name="Li M."/>
            <person name="Wang Z.L."/>
        </authorList>
    </citation>
    <scope>NUCLEOTIDE SEQUENCE [LARGE SCALE GENOMIC DNA]</scope>
    <source>
        <strain evidence="2 3">USNM 41457</strain>
    </source>
</reference>
<evidence type="ECO:0000313" key="3">
    <source>
        <dbReference type="Proteomes" id="UP000003163"/>
    </source>
</evidence>
<accession>J9A035</accession>
<organism evidence="2 3">
    <name type="scientific">Edhazardia aedis (strain USNM 41457)</name>
    <name type="common">Microsporidian parasite</name>
    <dbReference type="NCBI Taxonomy" id="1003232"/>
    <lineage>
        <taxon>Eukaryota</taxon>
        <taxon>Fungi</taxon>
        <taxon>Fungi incertae sedis</taxon>
        <taxon>Microsporidia</taxon>
        <taxon>Edhazardia</taxon>
    </lineage>
</organism>
<keyword evidence="3" id="KW-1185">Reference proteome</keyword>
<comment type="caution">
    <text evidence="2">The sequence shown here is derived from an EMBL/GenBank/DDBJ whole genome shotgun (WGS) entry which is preliminary data.</text>
</comment>
<dbReference type="InParanoid" id="J9A035"/>
<protein>
    <recommendedName>
        <fullName evidence="1">Zinc-ribbon 15 domain-containing protein</fullName>
    </recommendedName>
</protein>
<reference evidence="3" key="2">
    <citation type="submission" date="2015-07" db="EMBL/GenBank/DDBJ databases">
        <title>Contrasting host-pathogen interactions and genome evolution in two generalist and specialist microsporidian pathogens of mosquitoes.</title>
        <authorList>
            <consortium name="The Broad Institute Genomics Platform"/>
            <consortium name="The Broad Institute Genome Sequencing Center for Infectious Disease"/>
            <person name="Cuomo C.A."/>
            <person name="Sanscrainte N.D."/>
            <person name="Goldberg J.M."/>
            <person name="Heiman D."/>
            <person name="Young S."/>
            <person name="Zeng Q."/>
            <person name="Becnel J.J."/>
            <person name="Birren B.W."/>
        </authorList>
    </citation>
    <scope>NUCLEOTIDE SEQUENCE [LARGE SCALE GENOMIC DNA]</scope>
    <source>
        <strain evidence="3">USNM 41457</strain>
    </source>
</reference>
<evidence type="ECO:0000313" key="2">
    <source>
        <dbReference type="EMBL" id="EJW05268.1"/>
    </source>
</evidence>
<dbReference type="InterPro" id="IPR031493">
    <property type="entry name" value="Zinc_ribbon_15"/>
</dbReference>
<dbReference type="Proteomes" id="UP000003163">
    <property type="component" value="Unassembled WGS sequence"/>
</dbReference>
<gene>
    <name evidence="2" type="ORF">EDEG_00664</name>
</gene>
<dbReference type="HOGENOM" id="CLU_1959542_0_0_1"/>
<feature type="domain" description="Zinc-ribbon 15" evidence="1">
    <location>
        <begin position="45"/>
        <end position="117"/>
    </location>
</feature>
<dbReference type="AlphaFoldDB" id="J9A035"/>
<dbReference type="Pfam" id="PF17032">
    <property type="entry name" value="Zn_ribbon_15"/>
    <property type="match status" value="1"/>
</dbReference>